<gene>
    <name evidence="1" type="ORF">LPJ53_003079</name>
</gene>
<reference evidence="1" key="1">
    <citation type="submission" date="2022-07" db="EMBL/GenBank/DDBJ databases">
        <title>Phylogenomic reconstructions and comparative analyses of Kickxellomycotina fungi.</title>
        <authorList>
            <person name="Reynolds N.K."/>
            <person name="Stajich J.E."/>
            <person name="Barry K."/>
            <person name="Grigoriev I.V."/>
            <person name="Crous P."/>
            <person name="Smith M.E."/>
        </authorList>
    </citation>
    <scope>NUCLEOTIDE SEQUENCE</scope>
    <source>
        <strain evidence="1">NBRC 32514</strain>
    </source>
</reference>
<evidence type="ECO:0000313" key="2">
    <source>
        <dbReference type="Proteomes" id="UP001149813"/>
    </source>
</evidence>
<organism evidence="1 2">
    <name type="scientific">Coemansia erecta</name>
    <dbReference type="NCBI Taxonomy" id="147472"/>
    <lineage>
        <taxon>Eukaryota</taxon>
        <taxon>Fungi</taxon>
        <taxon>Fungi incertae sedis</taxon>
        <taxon>Zoopagomycota</taxon>
        <taxon>Kickxellomycotina</taxon>
        <taxon>Kickxellomycetes</taxon>
        <taxon>Kickxellales</taxon>
        <taxon>Kickxellaceae</taxon>
        <taxon>Coemansia</taxon>
    </lineage>
</organism>
<proteinExistence type="predicted"/>
<dbReference type="Proteomes" id="UP001149813">
    <property type="component" value="Unassembled WGS sequence"/>
</dbReference>
<keyword evidence="2" id="KW-1185">Reference proteome</keyword>
<sequence>MSRQNAPAQWLPEECLHMVLSYLWDDSLISRFHRRRRQRTKDYDQTLIHQILRTRSISPLHVCRAWRHPSLRRYFRNTLIDAAARPLPPSAQPYVTRLFVLVGAHGLPNLQSALPARLPAAHTLAACYVGGQGCPLNGIEGRLGRLRHVWFQSLASELSPAADAFLRRQTEHVEAMHVQVDDRAVAAVRRAAGTLRSLCLVRVAGGALSELGMGTEYPKLRRLVFSVDPQAHVVAHPTSPSARGYRAFPSLEHLHFDHAALRGAPREEWHAALFDALILQTAGSLRFLTFPIVYNTERCISAKNCPRLVELRHVKCCWATGPLPSGSRQGASDSTRVLANIASIRSLTSYIHPSHIARLSDVPADVGCQGLRHLDLSGWPLTLANIAWILRTFSQLHSLSTSLAAGSSPADHLSVHDHGSLCQIRMSAFGSALPGDDEMPGLLVLLDNIAQMSPGCCVWLYEVAYVYVKEKCVLEHTSDLHGMRVLNLDEADDGLPGSGASTPWPLVSSALAPSAAAAISATNGNSWSLVRRLVIE</sequence>
<comment type="caution">
    <text evidence="1">The sequence shown here is derived from an EMBL/GenBank/DDBJ whole genome shotgun (WGS) entry which is preliminary data.</text>
</comment>
<dbReference type="AlphaFoldDB" id="A0A9W7Y2V9"/>
<dbReference type="InterPro" id="IPR032675">
    <property type="entry name" value="LRR_dom_sf"/>
</dbReference>
<dbReference type="OrthoDB" id="5527875at2759"/>
<protein>
    <submittedName>
        <fullName evidence="1">Uncharacterized protein</fullName>
    </submittedName>
</protein>
<accession>A0A9W7Y2V9</accession>
<dbReference type="Gene3D" id="3.80.10.10">
    <property type="entry name" value="Ribonuclease Inhibitor"/>
    <property type="match status" value="1"/>
</dbReference>
<dbReference type="EMBL" id="JANBOJ010000108">
    <property type="protein sequence ID" value="KAJ1722520.1"/>
    <property type="molecule type" value="Genomic_DNA"/>
</dbReference>
<evidence type="ECO:0000313" key="1">
    <source>
        <dbReference type="EMBL" id="KAJ1722520.1"/>
    </source>
</evidence>
<name>A0A9W7Y2V9_9FUNG</name>